<evidence type="ECO:0000259" key="3">
    <source>
        <dbReference type="Pfam" id="PF24588"/>
    </source>
</evidence>
<dbReference type="InterPro" id="IPR056032">
    <property type="entry name" value="DUF7613"/>
</dbReference>
<feature type="domain" description="DUF7611" evidence="2">
    <location>
        <begin position="945"/>
        <end position="1101"/>
    </location>
</feature>
<feature type="compositionally biased region" description="Polar residues" evidence="1">
    <location>
        <begin position="392"/>
        <end position="401"/>
    </location>
</feature>
<feature type="domain" description="DUF7613" evidence="3">
    <location>
        <begin position="1123"/>
        <end position="1250"/>
    </location>
</feature>
<feature type="compositionally biased region" description="Polar residues" evidence="1">
    <location>
        <begin position="699"/>
        <end position="721"/>
    </location>
</feature>
<gene>
    <name evidence="5" type="ORF">D0868_10674</name>
</gene>
<reference evidence="5 6" key="1">
    <citation type="journal article" date="2018" name="BMC Genomics">
        <title>Genomic evidence for intraspecific hybridization in a clonal and extremely halotolerant yeast.</title>
        <authorList>
            <person name="Gostincar C."/>
            <person name="Stajich J.E."/>
            <person name="Zupancic J."/>
            <person name="Zalar P."/>
            <person name="Gunde-Cimerman N."/>
        </authorList>
    </citation>
    <scope>NUCLEOTIDE SEQUENCE [LARGE SCALE GENOMIC DNA]</scope>
    <source>
        <strain evidence="5 6">EXF-6654</strain>
    </source>
</reference>
<evidence type="ECO:0000259" key="2">
    <source>
        <dbReference type="Pfam" id="PF24586"/>
    </source>
</evidence>
<evidence type="ECO:0000313" key="6">
    <source>
        <dbReference type="Proteomes" id="UP000282582"/>
    </source>
</evidence>
<dbReference type="Pfam" id="PF24589">
    <property type="entry name" value="DUF7614"/>
    <property type="match status" value="1"/>
</dbReference>
<evidence type="ECO:0000313" key="5">
    <source>
        <dbReference type="EMBL" id="RMX97384.1"/>
    </source>
</evidence>
<dbReference type="InterPro" id="IPR056033">
    <property type="entry name" value="DUF7614"/>
</dbReference>
<feature type="region of interest" description="Disordered" evidence="1">
    <location>
        <begin position="115"/>
        <end position="296"/>
    </location>
</feature>
<feature type="compositionally biased region" description="Polar residues" evidence="1">
    <location>
        <begin position="639"/>
        <end position="666"/>
    </location>
</feature>
<evidence type="ECO:0000256" key="1">
    <source>
        <dbReference type="SAM" id="MobiDB-lite"/>
    </source>
</evidence>
<dbReference type="Pfam" id="PF24586">
    <property type="entry name" value="DUF7611"/>
    <property type="match status" value="1"/>
</dbReference>
<feature type="region of interest" description="Disordered" evidence="1">
    <location>
        <begin position="490"/>
        <end position="795"/>
    </location>
</feature>
<feature type="domain" description="DUF7614" evidence="4">
    <location>
        <begin position="1256"/>
        <end position="1393"/>
    </location>
</feature>
<sequence length="1408" mass="154766">MSEETEAKGKKWKSKWAKVLEKKDALQSRHDNIKHDNNVGTGFDENVVDFLKPSTEASAAKPKLNLAVAQRWPDAQQVKDAHEQPMPVGGRFVYRLPRNAGGLSVGFVKTVPEIIGEGGDESEEPVAEISRRKSARPRSVSARQPRAPEDAIPWASRQLLEQRDTQTTQAVAPGTSYDTFRPAPVRRVQTSHDELSPPLQRKVASPPIREPSPPKPILDRVPTGLNSQDDTRSNSPEDVRPAIPTLRPPATSSEHPGTRAEQRSDSARGTLSPSPITAKAPTIRKQRDMQANEGMTLRRASALYMTEEQNTSISSDADVGFHPSPHFYNALSDIDASGNTPSASVPEISLGDATEEPYSAVSPASPSPFADPKYTKRRSGEQVPVMVPPSQRPTESATQPVRQPHAPYQPSYMRNAQQPQVTRTRPSVEQPSYMRFVQHGQTTSRDNHAHNSDHAASSRLPQAAQAWPLPEQSLGATQWDRQDLPTQQQRNFDDHASTPHQQSNDIPSTSLSEQAYSGPALVKFGSNSSEERKTTPLLEQASYLRQRRDSDASSDASSVDKPESFQLSSPLHGVDLSLGNPQSTSTGKLTAQDPPHNLSLRNQPMPCQGVGTGASHGPIPVPPRSPLRDRSNHVKSPIESGNLSQDQPNMPNSTNSYFPPTSNSGHSRSKSREEPSLLSPSHMKPGPQLSAGLRKQSAESHSQSPGGSHLTPTSATHNAPSVPSPYSRGPSPADYFSAAKAPPLHPGTPSKSPSAVLRQEEAPRSGSAASTRSAYRPMPSPSPVNGPSDPGGELALSDFAGRVAHMNGVFRLTAEKERPADTCAPEDFLRTATWWYSIGKAGLETLLQRQYRHPEDQRELLMQPHVDLAKAWWLLSDRLESFDVTDSAIPQSALATSPGERAMQQAVTVLKQRFMGLCASMAKSSLMPPHQSLIQGQDTTIWLTYPQFAPDAAAVLSGNKRTSLPTGSSAPAIPPVEALPLGDTRELFNYARSLVSVALNTDEAETDRVTLPCMLTVLRGRRDYQPSIVIASQNDLINIKVGPKQPDSKNLTWHDVSWKASSCGMVIHLPRGFDLSVHMHENDFRTAWNVVQYAKKVEHSMRPEAGEKLVHDVRLSELHRGLGQQNLQWQKLGVTNLRPNSIDSRIPITVESDHLRIIARHTTGCVTDRVNLGKGELQLRLATAETLVPVLQILREPQEDITASVDERHARPEVVDATTDLLRTCRSQATIREFRFASLPDLHNFQAAITGFTVLYDGVAASFGISRRMMVVPIHHKWQAANVRLQLVQAGNVTRVLAFMEDFIHADALCFQIKSSDNFEAGKGDSKGKKWTVKMVDAKFSLPRREKGEIDPEQKIRRRFVNLEGLEYAEEHDDITVSFDTEQERDRFAQALPASTTVGRGITLKRRI</sequence>
<protein>
    <submittedName>
        <fullName evidence="5">Uncharacterized protein</fullName>
    </submittedName>
</protein>
<feature type="compositionally biased region" description="Polar residues" evidence="1">
    <location>
        <begin position="579"/>
        <end position="589"/>
    </location>
</feature>
<feature type="compositionally biased region" description="Basic and acidic residues" evidence="1">
    <location>
        <begin position="256"/>
        <end position="266"/>
    </location>
</feature>
<dbReference type="Proteomes" id="UP000282582">
    <property type="component" value="Unassembled WGS sequence"/>
</dbReference>
<dbReference type="EMBL" id="QWIK01001121">
    <property type="protein sequence ID" value="RMX97384.1"/>
    <property type="molecule type" value="Genomic_DNA"/>
</dbReference>
<name>A0A3M6Y309_HORWE</name>
<feature type="compositionally biased region" description="Polar residues" evidence="1">
    <location>
        <begin position="412"/>
        <end position="430"/>
    </location>
</feature>
<dbReference type="InterPro" id="IPR056030">
    <property type="entry name" value="DUF7611"/>
</dbReference>
<accession>A0A3M6Y309</accession>
<proteinExistence type="predicted"/>
<feature type="compositionally biased region" description="Polar residues" evidence="1">
    <location>
        <begin position="498"/>
        <end position="515"/>
    </location>
</feature>
<feature type="compositionally biased region" description="Low complexity" evidence="1">
    <location>
        <begin position="357"/>
        <end position="372"/>
    </location>
</feature>
<feature type="compositionally biased region" description="Basic and acidic residues" evidence="1">
    <location>
        <begin position="229"/>
        <end position="240"/>
    </location>
</feature>
<dbReference type="Pfam" id="PF24588">
    <property type="entry name" value="DUF7613"/>
    <property type="match status" value="1"/>
</dbReference>
<comment type="caution">
    <text evidence="5">The sequence shown here is derived from an EMBL/GenBank/DDBJ whole genome shotgun (WGS) entry which is preliminary data.</text>
</comment>
<evidence type="ECO:0000259" key="4">
    <source>
        <dbReference type="Pfam" id="PF24589"/>
    </source>
</evidence>
<organism evidence="5 6">
    <name type="scientific">Hortaea werneckii</name>
    <name type="common">Black yeast</name>
    <name type="synonym">Cladosporium werneckii</name>
    <dbReference type="NCBI Taxonomy" id="91943"/>
    <lineage>
        <taxon>Eukaryota</taxon>
        <taxon>Fungi</taxon>
        <taxon>Dikarya</taxon>
        <taxon>Ascomycota</taxon>
        <taxon>Pezizomycotina</taxon>
        <taxon>Dothideomycetes</taxon>
        <taxon>Dothideomycetidae</taxon>
        <taxon>Mycosphaerellales</taxon>
        <taxon>Teratosphaeriaceae</taxon>
        <taxon>Hortaea</taxon>
    </lineage>
</organism>
<feature type="region of interest" description="Disordered" evidence="1">
    <location>
        <begin position="329"/>
        <end position="461"/>
    </location>
</feature>